<evidence type="ECO:0000313" key="3">
    <source>
        <dbReference type="EMBL" id="SNY35396.1"/>
    </source>
</evidence>
<accession>A0A285HKT6</accession>
<dbReference type="EMBL" id="OBDY01000004">
    <property type="protein sequence ID" value="SNY35396.1"/>
    <property type="molecule type" value="Genomic_DNA"/>
</dbReference>
<gene>
    <name evidence="3" type="ORF">SAMN05421748_104425</name>
</gene>
<proteinExistence type="predicted"/>
<protein>
    <recommendedName>
        <fullName evidence="2">DUF4240 domain-containing protein</fullName>
    </recommendedName>
</protein>
<feature type="region of interest" description="Disordered" evidence="1">
    <location>
        <begin position="133"/>
        <end position="152"/>
    </location>
</feature>
<evidence type="ECO:0000256" key="1">
    <source>
        <dbReference type="SAM" id="MobiDB-lite"/>
    </source>
</evidence>
<evidence type="ECO:0000259" key="2">
    <source>
        <dbReference type="Pfam" id="PF14024"/>
    </source>
</evidence>
<dbReference type="AlphaFoldDB" id="A0A285HKT6"/>
<dbReference type="Pfam" id="PF14024">
    <property type="entry name" value="DUF4240"/>
    <property type="match status" value="1"/>
</dbReference>
<name>A0A285HKT6_9ACTN</name>
<sequence>MRTDDFWAVIGRATADRPASPAEVAKRAAADLATRDPEEIVAWGRHLDKVMVASGTADLWAAAYLINGGCDDEGFDSFRGWLIAHGRDAVARSVKTPDSLAMVQVIKNAADTGAVFEAEEVLHIAADAYTQATGQEMPAEDRPATRPDAGDLWDFDNEEEMQRRLPKLSALFLAPPD</sequence>
<evidence type="ECO:0000313" key="4">
    <source>
        <dbReference type="Proteomes" id="UP000219612"/>
    </source>
</evidence>
<organism evidence="3 4">
    <name type="scientific">Paractinoplanes atraurantiacus</name>
    <dbReference type="NCBI Taxonomy" id="1036182"/>
    <lineage>
        <taxon>Bacteria</taxon>
        <taxon>Bacillati</taxon>
        <taxon>Actinomycetota</taxon>
        <taxon>Actinomycetes</taxon>
        <taxon>Micromonosporales</taxon>
        <taxon>Micromonosporaceae</taxon>
        <taxon>Paractinoplanes</taxon>
    </lineage>
</organism>
<dbReference type="Proteomes" id="UP000219612">
    <property type="component" value="Unassembled WGS sequence"/>
</dbReference>
<reference evidence="3 4" key="1">
    <citation type="submission" date="2017-09" db="EMBL/GenBank/DDBJ databases">
        <authorList>
            <person name="Ehlers B."/>
            <person name="Leendertz F.H."/>
        </authorList>
    </citation>
    <scope>NUCLEOTIDE SEQUENCE [LARGE SCALE GENOMIC DNA]</scope>
    <source>
        <strain evidence="3 4">CGMCC 4.6857</strain>
    </source>
</reference>
<dbReference type="RefSeq" id="WP_097320280.1">
    <property type="nucleotide sequence ID" value="NZ_OBDY01000004.1"/>
</dbReference>
<keyword evidence="4" id="KW-1185">Reference proteome</keyword>
<dbReference type="InterPro" id="IPR025334">
    <property type="entry name" value="DUF4240"/>
</dbReference>
<feature type="domain" description="DUF4240" evidence="2">
    <location>
        <begin position="1"/>
        <end position="131"/>
    </location>
</feature>
<dbReference type="OrthoDB" id="6200718at2"/>
<feature type="compositionally biased region" description="Basic and acidic residues" evidence="1">
    <location>
        <begin position="139"/>
        <end position="149"/>
    </location>
</feature>